<dbReference type="GO" id="GO:0016746">
    <property type="term" value="F:acyltransferase activity"/>
    <property type="evidence" value="ECO:0007669"/>
    <property type="project" value="UniProtKB-KW"/>
</dbReference>
<reference evidence="2" key="1">
    <citation type="submission" date="2022-04" db="EMBL/GenBank/DDBJ databases">
        <authorList>
            <person name="Liu G."/>
        </authorList>
    </citation>
    <scope>NUCLEOTIDE SEQUENCE</scope>
    <source>
        <strain evidence="2">RG22</strain>
    </source>
</reference>
<name>A0ABY4LL04_9BACT</name>
<protein>
    <submittedName>
        <fullName evidence="2">Acyltransferase</fullName>
    </submittedName>
</protein>
<feature type="compositionally biased region" description="Basic and acidic residues" evidence="1">
    <location>
        <begin position="179"/>
        <end position="190"/>
    </location>
</feature>
<accession>A0ABY4LL04</accession>
<feature type="region of interest" description="Disordered" evidence="1">
    <location>
        <begin position="166"/>
        <end position="190"/>
    </location>
</feature>
<dbReference type="EMBL" id="CP096574">
    <property type="protein sequence ID" value="UPU37826.1"/>
    <property type="molecule type" value="Genomic_DNA"/>
</dbReference>
<evidence type="ECO:0000313" key="3">
    <source>
        <dbReference type="Proteomes" id="UP000831485"/>
    </source>
</evidence>
<dbReference type="SUPFAM" id="SSF51161">
    <property type="entry name" value="Trimeric LpxA-like enzymes"/>
    <property type="match status" value="1"/>
</dbReference>
<dbReference type="Proteomes" id="UP000831485">
    <property type="component" value="Chromosome"/>
</dbReference>
<evidence type="ECO:0000256" key="1">
    <source>
        <dbReference type="SAM" id="MobiDB-lite"/>
    </source>
</evidence>
<keyword evidence="2" id="KW-0808">Transferase</keyword>
<keyword evidence="3" id="KW-1185">Reference proteome</keyword>
<keyword evidence="2" id="KW-0012">Acyltransferase</keyword>
<dbReference type="InterPro" id="IPR011004">
    <property type="entry name" value="Trimer_LpxA-like_sf"/>
</dbReference>
<organism evidence="2 3">
    <name type="scientific">Geomonas paludis</name>
    <dbReference type="NCBI Taxonomy" id="2740185"/>
    <lineage>
        <taxon>Bacteria</taxon>
        <taxon>Pseudomonadati</taxon>
        <taxon>Thermodesulfobacteriota</taxon>
        <taxon>Desulfuromonadia</taxon>
        <taxon>Geobacterales</taxon>
        <taxon>Geobacteraceae</taxon>
        <taxon>Geomonas</taxon>
    </lineage>
</organism>
<dbReference type="Gene3D" id="2.160.10.10">
    <property type="entry name" value="Hexapeptide repeat proteins"/>
    <property type="match status" value="1"/>
</dbReference>
<gene>
    <name evidence="2" type="ORF">M1B72_08995</name>
</gene>
<proteinExistence type="predicted"/>
<sequence>MAKTILRRIFNRLLGRLAMFLPGATSLRPALHRLRGVKITGKVWIGDDVYLENEYPENVELQDGAQIALKTIVIAHTRGAGRIVIGKNSFIGTGCLINATTGQTLTIGEGAVIKAATVVSTQVPSYTLFGAADAKPLAKVTVPLAMGTPFQNFILGLRPLDRTGLPACGPERQASAASRNHDASHQDQEQ</sequence>
<dbReference type="RefSeq" id="WP_248647217.1">
    <property type="nucleotide sequence ID" value="NZ_CP096574.1"/>
</dbReference>
<evidence type="ECO:0000313" key="2">
    <source>
        <dbReference type="EMBL" id="UPU37826.1"/>
    </source>
</evidence>